<dbReference type="GO" id="GO:0022857">
    <property type="term" value="F:transmembrane transporter activity"/>
    <property type="evidence" value="ECO:0007669"/>
    <property type="project" value="InterPro"/>
</dbReference>
<evidence type="ECO:0000259" key="9">
    <source>
        <dbReference type="PROSITE" id="PS50850"/>
    </source>
</evidence>
<comment type="subcellular location">
    <subcellularLocation>
        <location evidence="1">Membrane</location>
        <topology evidence="1">Multi-pass membrane protein</topology>
    </subcellularLocation>
</comment>
<evidence type="ECO:0000256" key="5">
    <source>
        <dbReference type="ARBA" id="ARBA00022989"/>
    </source>
</evidence>
<dbReference type="FunFam" id="1.20.1250.20:FF:000171">
    <property type="entry name" value="MFS general substrate transporter"/>
    <property type="match status" value="1"/>
</dbReference>
<keyword evidence="3" id="KW-0813">Transport</keyword>
<dbReference type="SUPFAM" id="SSF103473">
    <property type="entry name" value="MFS general substrate transporter"/>
    <property type="match status" value="1"/>
</dbReference>
<feature type="transmembrane region" description="Helical" evidence="8">
    <location>
        <begin position="514"/>
        <end position="534"/>
    </location>
</feature>
<feature type="transmembrane region" description="Helical" evidence="8">
    <location>
        <begin position="272"/>
        <end position="291"/>
    </location>
</feature>
<protein>
    <recommendedName>
        <fullName evidence="9">Major facilitator superfamily (MFS) profile domain-containing protein</fullName>
    </recommendedName>
</protein>
<evidence type="ECO:0000256" key="2">
    <source>
        <dbReference type="ARBA" id="ARBA00008335"/>
    </source>
</evidence>
<dbReference type="AlphaFoldDB" id="A0A7D8UZZ9"/>
<dbReference type="Proteomes" id="UP000473826">
    <property type="component" value="Unassembled WGS sequence"/>
</dbReference>
<keyword evidence="11" id="KW-1185">Reference proteome</keyword>
<comment type="similarity">
    <text evidence="2">Belongs to the major facilitator superfamily.</text>
</comment>
<dbReference type="OrthoDB" id="3936150at2759"/>
<dbReference type="PANTHER" id="PTHR23511:SF5">
    <property type="entry name" value="MAJOR FACILITATOR-TYPE TRANSPORTER HXNZ-RELATED"/>
    <property type="match status" value="1"/>
</dbReference>
<dbReference type="CDD" id="cd17316">
    <property type="entry name" value="MFS_SV2_like"/>
    <property type="match status" value="1"/>
</dbReference>
<evidence type="ECO:0000256" key="4">
    <source>
        <dbReference type="ARBA" id="ARBA00022692"/>
    </source>
</evidence>
<feature type="transmembrane region" description="Helical" evidence="8">
    <location>
        <begin position="230"/>
        <end position="252"/>
    </location>
</feature>
<feature type="transmembrane region" description="Helical" evidence="8">
    <location>
        <begin position="546"/>
        <end position="563"/>
    </location>
</feature>
<keyword evidence="5 8" id="KW-1133">Transmembrane helix</keyword>
<evidence type="ECO:0000313" key="11">
    <source>
        <dbReference type="Proteomes" id="UP000473826"/>
    </source>
</evidence>
<feature type="transmembrane region" description="Helical" evidence="8">
    <location>
        <begin position="189"/>
        <end position="209"/>
    </location>
</feature>
<feature type="region of interest" description="Disordered" evidence="7">
    <location>
        <begin position="1"/>
        <end position="33"/>
    </location>
</feature>
<dbReference type="Gene3D" id="1.20.1250.20">
    <property type="entry name" value="MFS general substrate transporter like domains"/>
    <property type="match status" value="1"/>
</dbReference>
<feature type="transmembrane region" description="Helical" evidence="8">
    <location>
        <begin position="103"/>
        <end position="128"/>
    </location>
</feature>
<keyword evidence="6 8" id="KW-0472">Membrane</keyword>
<feature type="transmembrane region" description="Helical" evidence="8">
    <location>
        <begin position="480"/>
        <end position="502"/>
    </location>
</feature>
<reference evidence="10 11" key="1">
    <citation type="journal article" date="2019" name="PLoS Genet.">
        <title>Convergent evolution of linked mating-type loci in basidiomycete fungi.</title>
        <authorList>
            <person name="Sun S."/>
            <person name="Coelho M.A."/>
            <person name="Heitman J."/>
            <person name="Nowrousian M."/>
        </authorList>
    </citation>
    <scope>NUCLEOTIDE SEQUENCE [LARGE SCALE GENOMIC DNA]</scope>
    <source>
        <strain evidence="10 11">CBS 4282</strain>
    </source>
</reference>
<evidence type="ECO:0000256" key="8">
    <source>
        <dbReference type="SAM" id="Phobius"/>
    </source>
</evidence>
<feature type="transmembrane region" description="Helical" evidence="8">
    <location>
        <begin position="386"/>
        <end position="410"/>
    </location>
</feature>
<evidence type="ECO:0000256" key="3">
    <source>
        <dbReference type="ARBA" id="ARBA00022448"/>
    </source>
</evidence>
<evidence type="ECO:0000256" key="7">
    <source>
        <dbReference type="SAM" id="MobiDB-lite"/>
    </source>
</evidence>
<proteinExistence type="inferred from homology"/>
<dbReference type="InterPro" id="IPR020846">
    <property type="entry name" value="MFS_dom"/>
</dbReference>
<comment type="caution">
    <text evidence="10">The sequence shown here is derived from an EMBL/GenBank/DDBJ whole genome shotgun (WGS) entry which is preliminary data.</text>
</comment>
<feature type="transmembrane region" description="Helical" evidence="8">
    <location>
        <begin position="140"/>
        <end position="160"/>
    </location>
</feature>
<dbReference type="GO" id="GO:0016020">
    <property type="term" value="C:membrane"/>
    <property type="evidence" value="ECO:0007669"/>
    <property type="project" value="UniProtKB-SubCell"/>
</dbReference>
<dbReference type="EMBL" id="QKWK01000006">
    <property type="protein sequence ID" value="TXT09193.1"/>
    <property type="molecule type" value="Genomic_DNA"/>
</dbReference>
<gene>
    <name evidence="10" type="ORF">VHUM_02667</name>
</gene>
<organism evidence="10 11">
    <name type="scientific">Vanrija humicola</name>
    <name type="common">Yeast</name>
    <name type="synonym">Cryptococcus humicola</name>
    <dbReference type="NCBI Taxonomy" id="5417"/>
    <lineage>
        <taxon>Eukaryota</taxon>
        <taxon>Fungi</taxon>
        <taxon>Dikarya</taxon>
        <taxon>Basidiomycota</taxon>
        <taxon>Agaricomycotina</taxon>
        <taxon>Tremellomycetes</taxon>
        <taxon>Trichosporonales</taxon>
        <taxon>Trichosporonaceae</taxon>
        <taxon>Vanrija</taxon>
    </lineage>
</organism>
<dbReference type="PROSITE" id="PS50850">
    <property type="entry name" value="MFS"/>
    <property type="match status" value="1"/>
</dbReference>
<dbReference type="PANTHER" id="PTHR23511">
    <property type="entry name" value="SYNAPTIC VESICLE GLYCOPROTEIN 2"/>
    <property type="match status" value="1"/>
</dbReference>
<evidence type="ECO:0000313" key="10">
    <source>
        <dbReference type="EMBL" id="TXT09193.1"/>
    </source>
</evidence>
<dbReference type="InterPro" id="IPR005828">
    <property type="entry name" value="MFS_sugar_transport-like"/>
</dbReference>
<feature type="transmembrane region" description="Helical" evidence="8">
    <location>
        <begin position="455"/>
        <end position="474"/>
    </location>
</feature>
<keyword evidence="4 8" id="KW-0812">Transmembrane</keyword>
<accession>A0A7D8UZZ9</accession>
<dbReference type="InterPro" id="IPR036259">
    <property type="entry name" value="MFS_trans_sf"/>
</dbReference>
<feature type="domain" description="Major facilitator superfamily (MFS) profile" evidence="9">
    <location>
        <begin position="103"/>
        <end position="568"/>
    </location>
</feature>
<name>A0A7D8UZZ9_VANHU</name>
<feature type="transmembrane region" description="Helical" evidence="8">
    <location>
        <begin position="430"/>
        <end position="448"/>
    </location>
</feature>
<dbReference type="Pfam" id="PF00083">
    <property type="entry name" value="Sugar_tr"/>
    <property type="match status" value="1"/>
</dbReference>
<sequence>MANHQTPGAPLAADNTPPSPSSTSTPPAYNEKQLSEKAILDQQAAQNNSHKELDNLRSDNESLISDTTLIAQREGIKPAFLAKVQVLNNALAEIGMGRYQYELFFSGGFGWFADNIWLQGVAIVMPAVANEFKPYPHVRLATLALYAGLIFGAAFWGCSADIVGRRFAWNATLVIGGVFGLCVGASPNFTVFCVFISLVGVGVGGNLPVDGTMFLEFLPGNKQYLLTLLSIWWAIGQVVASLIAWAFIAKYGCEAPEPGTFCTKESNMGWRYTYYTLGAMMIFLWAMRFFVMPVYESPKFLASKGKDSEAVDVIHKIAKRNGVTVNLTVEDLRSAAAPYLTEAERNGEADTKFTVWELFVNSFDELKGEHVKALFVNRKIAFSTSLIVFCYATTGLAYPLYMAFLGTFYAQKNAELGVTNIDEIYRSYTYQAACGVPGSIVAALMVDWSRTGRKVSMAAFTMGTGVFLFALTAAKSLTAVNALTCIAAFMENGFYGVLFGYAPELFPTPSRGTGDALCATAMRVTGIFAPVIAVYSKAAQTPNGPIYASAGIFCATAICMLFLPTETRGKTAL</sequence>
<evidence type="ECO:0000256" key="6">
    <source>
        <dbReference type="ARBA" id="ARBA00023136"/>
    </source>
</evidence>
<evidence type="ECO:0000256" key="1">
    <source>
        <dbReference type="ARBA" id="ARBA00004141"/>
    </source>
</evidence>